<sequence>MVPEKKLSHASSLSQVTLESTNQVCAPAPRIVDHGVRSLHPNPPSRTQALNPFDFPMCVSDSSSPLTGCRTLSLKLRLAPPPSTLESATTPAPVLSPSSFLFFQLRKILPNLETQTRRLR</sequence>
<gene>
    <name evidence="1" type="ORF">CARUB_v10010669mg</name>
</gene>
<proteinExistence type="predicted"/>
<accession>R0GSC3</accession>
<keyword evidence="2" id="KW-1185">Reference proteome</keyword>
<dbReference type="AlphaFoldDB" id="R0GSC3"/>
<evidence type="ECO:0000313" key="1">
    <source>
        <dbReference type="EMBL" id="EOA38686.1"/>
    </source>
</evidence>
<protein>
    <submittedName>
        <fullName evidence="1">Uncharacterized protein</fullName>
    </submittedName>
</protein>
<reference evidence="2" key="1">
    <citation type="journal article" date="2013" name="Nat. Genet.">
        <title>The Capsella rubella genome and the genomic consequences of rapid mating system evolution.</title>
        <authorList>
            <person name="Slotte T."/>
            <person name="Hazzouri K.M."/>
            <person name="Agren J.A."/>
            <person name="Koenig D."/>
            <person name="Maumus F."/>
            <person name="Guo Y.L."/>
            <person name="Steige K."/>
            <person name="Platts A.E."/>
            <person name="Escobar J.S."/>
            <person name="Newman L.K."/>
            <person name="Wang W."/>
            <person name="Mandakova T."/>
            <person name="Vello E."/>
            <person name="Smith L.M."/>
            <person name="Henz S.R."/>
            <person name="Steffen J."/>
            <person name="Takuno S."/>
            <person name="Brandvain Y."/>
            <person name="Coop G."/>
            <person name="Andolfatto P."/>
            <person name="Hu T.T."/>
            <person name="Blanchette M."/>
            <person name="Clark R.M."/>
            <person name="Quesneville H."/>
            <person name="Nordborg M."/>
            <person name="Gaut B.S."/>
            <person name="Lysak M.A."/>
            <person name="Jenkins J."/>
            <person name="Grimwood J."/>
            <person name="Chapman J."/>
            <person name="Prochnik S."/>
            <person name="Shu S."/>
            <person name="Rokhsar D."/>
            <person name="Schmutz J."/>
            <person name="Weigel D."/>
            <person name="Wright S.I."/>
        </authorList>
    </citation>
    <scope>NUCLEOTIDE SEQUENCE [LARGE SCALE GENOMIC DNA]</scope>
    <source>
        <strain evidence="2">cv. Monte Gargano</strain>
    </source>
</reference>
<dbReference type="Proteomes" id="UP000029121">
    <property type="component" value="Unassembled WGS sequence"/>
</dbReference>
<organism evidence="1 2">
    <name type="scientific">Capsella rubella</name>
    <dbReference type="NCBI Taxonomy" id="81985"/>
    <lineage>
        <taxon>Eukaryota</taxon>
        <taxon>Viridiplantae</taxon>
        <taxon>Streptophyta</taxon>
        <taxon>Embryophyta</taxon>
        <taxon>Tracheophyta</taxon>
        <taxon>Spermatophyta</taxon>
        <taxon>Magnoliopsida</taxon>
        <taxon>eudicotyledons</taxon>
        <taxon>Gunneridae</taxon>
        <taxon>Pentapetalae</taxon>
        <taxon>rosids</taxon>
        <taxon>malvids</taxon>
        <taxon>Brassicales</taxon>
        <taxon>Brassicaceae</taxon>
        <taxon>Camelineae</taxon>
        <taxon>Capsella</taxon>
    </lineage>
</organism>
<dbReference type="EMBL" id="KB870805">
    <property type="protein sequence ID" value="EOA38686.1"/>
    <property type="molecule type" value="Genomic_DNA"/>
</dbReference>
<name>R0GSC3_9BRAS</name>
<evidence type="ECO:0000313" key="2">
    <source>
        <dbReference type="Proteomes" id="UP000029121"/>
    </source>
</evidence>